<feature type="domain" description="C3H1-type" evidence="5">
    <location>
        <begin position="157"/>
        <end position="185"/>
    </location>
</feature>
<evidence type="ECO:0000256" key="1">
    <source>
        <dbReference type="ARBA" id="ARBA00022723"/>
    </source>
</evidence>
<dbReference type="InterPro" id="IPR000571">
    <property type="entry name" value="Znf_CCCH"/>
</dbReference>
<comment type="caution">
    <text evidence="6">The sequence shown here is derived from an EMBL/GenBank/DDBJ whole genome shotgun (WGS) entry which is preliminary data.</text>
</comment>
<keyword evidence="1 4" id="KW-0479">Metal-binding</keyword>
<dbReference type="AlphaFoldDB" id="A0A976FLV6"/>
<proteinExistence type="predicted"/>
<sequence length="281" mass="32225">MTVWTTFSALREEVAKSNENALINEITVTGQLMHHRRISRKCSFFDLASVLSGERERLEVILKIIDDELSVDDVNTIRNRVKVGDIVNVRGFIERLEKGALVLLHARDITIVRAWKDENPNVTFLPLPSIATSDKKLLMKEKVKPKSIENVVHQGVLDVRIHCKFWINSKTCQYGDKCEYFHVSDADQKLERAKWVKERIHLKRDRAHLKEDPLDPHAKSGKQQRAQVFVEWLVKTFGEEYLASGTGVLDIAGGRGCVSFELWNKRRLRCTLVEPPPCNTS</sequence>
<evidence type="ECO:0000256" key="3">
    <source>
        <dbReference type="ARBA" id="ARBA00022833"/>
    </source>
</evidence>
<evidence type="ECO:0000256" key="4">
    <source>
        <dbReference type="PROSITE-ProRule" id="PRU00723"/>
    </source>
</evidence>
<evidence type="ECO:0000256" key="2">
    <source>
        <dbReference type="ARBA" id="ARBA00022771"/>
    </source>
</evidence>
<name>A0A976FLV6_BRELC</name>
<reference evidence="6 7" key="1">
    <citation type="journal article" date="2021" name="Genome Biol.">
        <title>AFLAP: assembly-free linkage analysis pipeline using k-mers from genome sequencing data.</title>
        <authorList>
            <person name="Fletcher K."/>
            <person name="Zhang L."/>
            <person name="Gil J."/>
            <person name="Han R."/>
            <person name="Cavanaugh K."/>
            <person name="Michelmore R."/>
        </authorList>
    </citation>
    <scope>NUCLEOTIDE SEQUENCE [LARGE SCALE GENOMIC DNA]</scope>
    <source>
        <strain evidence="6 7">SF5</strain>
    </source>
</reference>
<evidence type="ECO:0000313" key="7">
    <source>
        <dbReference type="Proteomes" id="UP000294530"/>
    </source>
</evidence>
<keyword evidence="2 4" id="KW-0863">Zinc-finger</keyword>
<evidence type="ECO:0000259" key="5">
    <source>
        <dbReference type="PROSITE" id="PS50103"/>
    </source>
</evidence>
<organism evidence="6 7">
    <name type="scientific">Bremia lactucae</name>
    <name type="common">Lettuce downy mildew</name>
    <dbReference type="NCBI Taxonomy" id="4779"/>
    <lineage>
        <taxon>Eukaryota</taxon>
        <taxon>Sar</taxon>
        <taxon>Stramenopiles</taxon>
        <taxon>Oomycota</taxon>
        <taxon>Peronosporomycetes</taxon>
        <taxon>Peronosporales</taxon>
        <taxon>Peronosporaceae</taxon>
        <taxon>Bremia</taxon>
    </lineage>
</organism>
<dbReference type="PANTHER" id="PTHR36971">
    <property type="entry name" value="UNNAMED PRODUCT"/>
    <property type="match status" value="1"/>
</dbReference>
<accession>A0A976FLV6</accession>
<dbReference type="Gene3D" id="2.40.50.140">
    <property type="entry name" value="Nucleic acid-binding proteins"/>
    <property type="match status" value="1"/>
</dbReference>
<feature type="zinc finger region" description="C3H1-type" evidence="4">
    <location>
        <begin position="157"/>
        <end position="185"/>
    </location>
</feature>
<dbReference type="KEGG" id="blac:94344742"/>
<dbReference type="EMBL" id="SHOA02000016">
    <property type="protein sequence ID" value="TDH68944.1"/>
    <property type="molecule type" value="Genomic_DNA"/>
</dbReference>
<dbReference type="InterPro" id="IPR036855">
    <property type="entry name" value="Znf_CCCH_sf"/>
</dbReference>
<dbReference type="InterPro" id="IPR012340">
    <property type="entry name" value="NA-bd_OB-fold"/>
</dbReference>
<dbReference type="OrthoDB" id="7459479at2759"/>
<dbReference type="Proteomes" id="UP000294530">
    <property type="component" value="Unassembled WGS sequence"/>
</dbReference>
<dbReference type="GO" id="GO:0008270">
    <property type="term" value="F:zinc ion binding"/>
    <property type="evidence" value="ECO:0007669"/>
    <property type="project" value="UniProtKB-KW"/>
</dbReference>
<keyword evidence="3 4" id="KW-0862">Zinc</keyword>
<dbReference type="SUPFAM" id="SSF90229">
    <property type="entry name" value="CCCH zinc finger"/>
    <property type="match status" value="1"/>
</dbReference>
<evidence type="ECO:0000313" key="6">
    <source>
        <dbReference type="EMBL" id="TDH68944.1"/>
    </source>
</evidence>
<dbReference type="RefSeq" id="XP_067818443.1">
    <property type="nucleotide sequence ID" value="XM_067959071.1"/>
</dbReference>
<keyword evidence="7" id="KW-1185">Reference proteome</keyword>
<gene>
    <name evidence="6" type="ORF">CCR75_000966</name>
</gene>
<dbReference type="PROSITE" id="PS50103">
    <property type="entry name" value="ZF_C3H1"/>
    <property type="match status" value="1"/>
</dbReference>
<dbReference type="PANTHER" id="PTHR36971:SF3">
    <property type="entry name" value="C3H1-TYPE DOMAIN-CONTAINING PROTEIN"/>
    <property type="match status" value="1"/>
</dbReference>
<dbReference type="GeneID" id="94344742"/>
<protein>
    <recommendedName>
        <fullName evidence="5">C3H1-type domain-containing protein</fullName>
    </recommendedName>
</protein>